<dbReference type="GO" id="GO:0046872">
    <property type="term" value="F:metal ion binding"/>
    <property type="evidence" value="ECO:0007669"/>
    <property type="project" value="UniProtKB-KW"/>
</dbReference>
<dbReference type="Gene3D" id="2.102.10.10">
    <property type="entry name" value="Rieske [2Fe-2S] iron-sulphur domain"/>
    <property type="match status" value="1"/>
</dbReference>
<protein>
    <recommendedName>
        <fullName evidence="5">Rieske domain-containing protein</fullName>
    </recommendedName>
</protein>
<dbReference type="KEGG" id="stax:MC45_16660"/>
<dbReference type="HOGENOM" id="CLU_055690_4_3_5"/>
<organism evidence="6 7">
    <name type="scientific">Sphingomonas taxi</name>
    <dbReference type="NCBI Taxonomy" id="1549858"/>
    <lineage>
        <taxon>Bacteria</taxon>
        <taxon>Pseudomonadati</taxon>
        <taxon>Pseudomonadota</taxon>
        <taxon>Alphaproteobacteria</taxon>
        <taxon>Sphingomonadales</taxon>
        <taxon>Sphingomonadaceae</taxon>
        <taxon>Sphingomonas</taxon>
    </lineage>
</organism>
<sequence>MLGDAALVAEGQARRFAFGRGRSAFGMFVVRRDGRYFGYLNLCPHYSLPLNHQADRFLNDGQIECVQHFARFAIEDGRCLSGACEGEGLWRIPVIVTPDGQLAIA</sequence>
<dbReference type="InterPro" id="IPR036922">
    <property type="entry name" value="Rieske_2Fe-2S_sf"/>
</dbReference>
<keyword evidence="1" id="KW-0001">2Fe-2S</keyword>
<evidence type="ECO:0000256" key="3">
    <source>
        <dbReference type="ARBA" id="ARBA00023004"/>
    </source>
</evidence>
<keyword evidence="3" id="KW-0408">Iron</keyword>
<dbReference type="Pfam" id="PF00355">
    <property type="entry name" value="Rieske"/>
    <property type="match status" value="1"/>
</dbReference>
<accession>A0A097EL79</accession>
<keyword evidence="4" id="KW-0411">Iron-sulfur</keyword>
<dbReference type="InterPro" id="IPR017941">
    <property type="entry name" value="Rieske_2Fe-2S"/>
</dbReference>
<keyword evidence="2" id="KW-0479">Metal-binding</keyword>
<dbReference type="PROSITE" id="PS51296">
    <property type="entry name" value="RIESKE"/>
    <property type="match status" value="1"/>
</dbReference>
<evidence type="ECO:0000256" key="2">
    <source>
        <dbReference type="ARBA" id="ARBA00022723"/>
    </source>
</evidence>
<evidence type="ECO:0000259" key="5">
    <source>
        <dbReference type="PROSITE" id="PS51296"/>
    </source>
</evidence>
<evidence type="ECO:0000256" key="4">
    <source>
        <dbReference type="ARBA" id="ARBA00023014"/>
    </source>
</evidence>
<proteinExistence type="predicted"/>
<dbReference type="CDD" id="cd03467">
    <property type="entry name" value="Rieske"/>
    <property type="match status" value="1"/>
</dbReference>
<evidence type="ECO:0000313" key="7">
    <source>
        <dbReference type="Proteomes" id="UP000033200"/>
    </source>
</evidence>
<evidence type="ECO:0000313" key="6">
    <source>
        <dbReference type="EMBL" id="AIT08329.1"/>
    </source>
</evidence>
<name>A0A097EL79_9SPHN</name>
<feature type="domain" description="Rieske" evidence="5">
    <location>
        <begin position="29"/>
        <end position="103"/>
    </location>
</feature>
<dbReference type="GO" id="GO:0051537">
    <property type="term" value="F:2 iron, 2 sulfur cluster binding"/>
    <property type="evidence" value="ECO:0007669"/>
    <property type="project" value="UniProtKB-KW"/>
</dbReference>
<dbReference type="STRING" id="1549858.MC45_16660"/>
<keyword evidence="7" id="KW-1185">Reference proteome</keyword>
<dbReference type="PANTHER" id="PTHR40261">
    <property type="match status" value="1"/>
</dbReference>
<dbReference type="PANTHER" id="PTHR40261:SF1">
    <property type="entry name" value="RIESKE DOMAIN-CONTAINING PROTEIN"/>
    <property type="match status" value="1"/>
</dbReference>
<dbReference type="AlphaFoldDB" id="A0A097EL79"/>
<gene>
    <name evidence="6" type="ORF">MC45_16660</name>
</gene>
<reference evidence="6 7" key="1">
    <citation type="submission" date="2014-09" db="EMBL/GenBank/DDBJ databases">
        <title>Using Illumina technology Improving SMRT sequencing Genome Assembly by RASTools.</title>
        <authorList>
            <person name="Zhou Y."/>
            <person name="Ma T."/>
            <person name="Liu T."/>
        </authorList>
    </citation>
    <scope>NUCLEOTIDE SEQUENCE [LARGE SCALE GENOMIC DNA]</scope>
    <source>
        <strain evidence="6 7">ATCC 55669</strain>
    </source>
</reference>
<evidence type="ECO:0000256" key="1">
    <source>
        <dbReference type="ARBA" id="ARBA00022714"/>
    </source>
</evidence>
<dbReference type="Proteomes" id="UP000033200">
    <property type="component" value="Chromosome"/>
</dbReference>
<dbReference type="EMBL" id="CP009571">
    <property type="protein sequence ID" value="AIT08329.1"/>
    <property type="molecule type" value="Genomic_DNA"/>
</dbReference>
<dbReference type="eggNOG" id="COG2146">
    <property type="taxonomic scope" value="Bacteria"/>
</dbReference>
<dbReference type="SUPFAM" id="SSF50022">
    <property type="entry name" value="ISP domain"/>
    <property type="match status" value="1"/>
</dbReference>